<dbReference type="Proteomes" id="UP001144471">
    <property type="component" value="Unassembled WGS sequence"/>
</dbReference>
<keyword evidence="2" id="KW-1185">Reference proteome</keyword>
<evidence type="ECO:0000313" key="1">
    <source>
        <dbReference type="EMBL" id="GLI56934.1"/>
    </source>
</evidence>
<dbReference type="RefSeq" id="WP_281836342.1">
    <property type="nucleotide sequence ID" value="NZ_BSDY01000011.1"/>
</dbReference>
<organism evidence="1 2">
    <name type="scientific">Propionigenium maris DSM 9537</name>
    <dbReference type="NCBI Taxonomy" id="1123000"/>
    <lineage>
        <taxon>Bacteria</taxon>
        <taxon>Fusobacteriati</taxon>
        <taxon>Fusobacteriota</taxon>
        <taxon>Fusobacteriia</taxon>
        <taxon>Fusobacteriales</taxon>
        <taxon>Fusobacteriaceae</taxon>
        <taxon>Propionigenium</taxon>
    </lineage>
</organism>
<evidence type="ECO:0008006" key="3">
    <source>
        <dbReference type="Google" id="ProtNLM"/>
    </source>
</evidence>
<dbReference type="EMBL" id="BSDY01000011">
    <property type="protein sequence ID" value="GLI56934.1"/>
    <property type="molecule type" value="Genomic_DNA"/>
</dbReference>
<dbReference type="NCBIfam" id="TIGR04256">
    <property type="entry name" value="GxxExxY"/>
    <property type="match status" value="1"/>
</dbReference>
<comment type="caution">
    <text evidence="1">The sequence shown here is derived from an EMBL/GenBank/DDBJ whole genome shotgun (WGS) entry which is preliminary data.</text>
</comment>
<proteinExistence type="predicted"/>
<gene>
    <name evidence="1" type="ORF">PM10SUCC1_24480</name>
</gene>
<dbReference type="Pfam" id="PF13366">
    <property type="entry name" value="PDDEXK_3"/>
    <property type="match status" value="1"/>
</dbReference>
<dbReference type="AlphaFoldDB" id="A0A9W6GKS5"/>
<evidence type="ECO:0000313" key="2">
    <source>
        <dbReference type="Proteomes" id="UP001144471"/>
    </source>
</evidence>
<reference evidence="1" key="1">
    <citation type="submission" date="2022-12" db="EMBL/GenBank/DDBJ databases">
        <title>Reference genome sequencing for broad-spectrum identification of bacterial and archaeal isolates by mass spectrometry.</title>
        <authorList>
            <person name="Sekiguchi Y."/>
            <person name="Tourlousse D.M."/>
        </authorList>
    </citation>
    <scope>NUCLEOTIDE SEQUENCE</scope>
    <source>
        <strain evidence="1">10succ1</strain>
    </source>
</reference>
<sequence length="123" mass="13907">MDNIIYRDLSYKIIGLAMTVHKELGYGFLEKVYENALMVLFEESGISANQQEPINIHFRDKIIGSYIADIVVDNLIILELKCVSEISSKHKAQTANYLKATGIKLGIILNFGKDSLEFQRVVL</sequence>
<protein>
    <recommendedName>
        <fullName evidence="3">GxxExxY protein</fullName>
    </recommendedName>
</protein>
<dbReference type="InterPro" id="IPR026350">
    <property type="entry name" value="GxxExxY"/>
</dbReference>
<accession>A0A9W6GKS5</accession>
<name>A0A9W6GKS5_9FUSO</name>